<dbReference type="GeneID" id="16607055"/>
<name>S4VY21_9VIRU</name>
<proteinExistence type="predicted"/>
<reference evidence="1 2" key="1">
    <citation type="journal article" date="2013" name="Science">
        <title>Pandoraviruses: amoeba viruses with genomes up to 2.5 Mb reaching that of parasitic eukaryotes.</title>
        <authorList>
            <person name="Philippe N."/>
            <person name="Legendre M."/>
            <person name="Doutre G."/>
            <person name="Coute Y."/>
            <person name="Poirot O."/>
            <person name="Lescot M."/>
            <person name="Arslan D."/>
            <person name="Seltzer V."/>
            <person name="Bertaux L."/>
            <person name="Bruley C."/>
            <person name="Garin J."/>
            <person name="Claverie J.M."/>
            <person name="Abergel C."/>
        </authorList>
    </citation>
    <scope>NUCLEOTIDE SEQUENCE [LARGE SCALE GENOMIC DNA]</scope>
</reference>
<dbReference type="KEGG" id="vg:16607055"/>
<keyword evidence="2" id="KW-1185">Reference proteome</keyword>
<gene>
    <name evidence="1" type="ORF">psal_cds_1062</name>
</gene>
<evidence type="ECO:0000313" key="1">
    <source>
        <dbReference type="EMBL" id="AGO85268.1"/>
    </source>
</evidence>
<organism evidence="1 2">
    <name type="scientific">Pandoravirus salinus</name>
    <dbReference type="NCBI Taxonomy" id="1349410"/>
    <lineage>
        <taxon>Viruses</taxon>
        <taxon>Pandoravirus</taxon>
    </lineage>
</organism>
<dbReference type="EMBL" id="KC977571">
    <property type="protein sequence ID" value="AGO85268.1"/>
    <property type="molecule type" value="Genomic_DNA"/>
</dbReference>
<accession>S4VY21</accession>
<dbReference type="RefSeq" id="YP_008438342.1">
    <property type="nucleotide sequence ID" value="NC_022098.1"/>
</dbReference>
<protein>
    <submittedName>
        <fullName evidence="1">Uncharacterized protein</fullName>
    </submittedName>
</protein>
<sequence>MDDPIDQELPATAEDIESLSRTLLANGDREQLSKLWRLVQRRNRSSTSTDFGDILPEYAWGDLLAVLPGAQPDDVARLYCVVETQKADKTRIALFMISGNLSVSLIEGYDYDHSTAAFDPVFVSKRIRPLVVPLAIARQPRGVLASLLKEFTQYPPAPMYPDLPVGKEEWLSRAMVTLSQATGNLPPDVMAIVHRQVVENDADQEAWFGGRMRISFFEERRLQLLLRLFADRQAARLASPLFGVSGASLVDRAAAVCRGRFDSRRIPVDIVGRAAAYAWHSICTEKPLESGRLPRADDLVAVARALGIDPDPMQRQYPELLCGVLAEPAVVEIARSRYSIEPIPSDAGKMPRNPTACQLWRWTHASRSPPGTRIDKYTGPLVTWLERKDIWMSLQDKADARRFYVRLAAYMVPPLYLDRQ</sequence>
<evidence type="ECO:0000313" key="2">
    <source>
        <dbReference type="Proteomes" id="UP000204584"/>
    </source>
</evidence>
<dbReference type="Proteomes" id="UP000204584">
    <property type="component" value="Segment"/>
</dbReference>